<evidence type="ECO:0000313" key="3">
    <source>
        <dbReference type="EMBL" id="QJC54393.1"/>
    </source>
</evidence>
<protein>
    <submittedName>
        <fullName evidence="3">Amidohydrolase family protein</fullName>
    </submittedName>
</protein>
<evidence type="ECO:0000256" key="1">
    <source>
        <dbReference type="ARBA" id="ARBA00038310"/>
    </source>
</evidence>
<dbReference type="GO" id="GO:0016787">
    <property type="term" value="F:hydrolase activity"/>
    <property type="evidence" value="ECO:0007669"/>
    <property type="project" value="UniProtKB-KW"/>
</dbReference>
<comment type="similarity">
    <text evidence="1">Belongs to the metallo-dependent hydrolases superfamily.</text>
</comment>
<dbReference type="InterPro" id="IPR006680">
    <property type="entry name" value="Amidohydro-rel"/>
</dbReference>
<gene>
    <name evidence="3" type="ORF">HGI30_14675</name>
</gene>
<proteinExistence type="inferred from homology"/>
<evidence type="ECO:0000313" key="4">
    <source>
        <dbReference type="Proteomes" id="UP000502136"/>
    </source>
</evidence>
<feature type="domain" description="Amidohydrolase-related" evidence="2">
    <location>
        <begin position="2"/>
        <end position="274"/>
    </location>
</feature>
<dbReference type="SUPFAM" id="SSF51556">
    <property type="entry name" value="Metallo-dependent hydrolases"/>
    <property type="match status" value="1"/>
</dbReference>
<dbReference type="KEGG" id="palr:HGI30_14675"/>
<dbReference type="InterPro" id="IPR032466">
    <property type="entry name" value="Metal_Hydrolase"/>
</dbReference>
<dbReference type="EMBL" id="CP051428">
    <property type="protein sequence ID" value="QJC54393.1"/>
    <property type="molecule type" value="Genomic_DNA"/>
</dbReference>
<dbReference type="Proteomes" id="UP000502136">
    <property type="component" value="Chromosome"/>
</dbReference>
<dbReference type="PANTHER" id="PTHR43569:SF2">
    <property type="entry name" value="AMIDOHYDROLASE-RELATED DOMAIN-CONTAINING PROTEIN"/>
    <property type="match status" value="1"/>
</dbReference>
<organism evidence="3 4">
    <name type="scientific">Paenibacillus albicereus</name>
    <dbReference type="NCBI Taxonomy" id="2726185"/>
    <lineage>
        <taxon>Bacteria</taxon>
        <taxon>Bacillati</taxon>
        <taxon>Bacillota</taxon>
        <taxon>Bacilli</taxon>
        <taxon>Bacillales</taxon>
        <taxon>Paenibacillaceae</taxon>
        <taxon>Paenibacillus</taxon>
    </lineage>
</organism>
<dbReference type="AlphaFoldDB" id="A0A6H2H3X0"/>
<evidence type="ECO:0000259" key="2">
    <source>
        <dbReference type="Pfam" id="PF04909"/>
    </source>
</evidence>
<keyword evidence="3" id="KW-0378">Hydrolase</keyword>
<name>A0A6H2H3X0_9BACL</name>
<accession>A0A6H2H3X0</accession>
<sequence>MDAHQHYWKLSRGDYGWLTPELGPLYRDYGPDELAPLLAREGFFRSIVVQAAPTLAETEYLLDLCEREATLAGAVGWVDLEEERVEETLDRLLASPYLLGIRPMLQDLADDRWIERPRVIRGLRAASERGLTLDVLVRPPQMAAAARALEQVPELRAVLDHIGKPDMAAGSRRRVWSDGLRELAARPRTACKLSGLVTEAGAGWSPETVRPHAEEALERFGPERVLFGSDWPVCLPAAEYGEVAELARTLLPASWSEAQRRDAFGGNAARWYGLGVASGWRGRASR</sequence>
<dbReference type="PANTHER" id="PTHR43569">
    <property type="entry name" value="AMIDOHYDROLASE"/>
    <property type="match status" value="1"/>
</dbReference>
<dbReference type="Gene3D" id="3.20.20.140">
    <property type="entry name" value="Metal-dependent hydrolases"/>
    <property type="match status" value="1"/>
</dbReference>
<dbReference type="Pfam" id="PF04909">
    <property type="entry name" value="Amidohydro_2"/>
    <property type="match status" value="1"/>
</dbReference>
<keyword evidence="4" id="KW-1185">Reference proteome</keyword>
<reference evidence="3 4" key="1">
    <citation type="submission" date="2020-04" db="EMBL/GenBank/DDBJ databases">
        <title>Novel Paenibacillus strain UniB2 isolated from commercial digestive syrup.</title>
        <authorList>
            <person name="Thorat V."/>
            <person name="Kirdat K."/>
            <person name="Tiwarekar B."/>
            <person name="Yadav A."/>
        </authorList>
    </citation>
    <scope>NUCLEOTIDE SEQUENCE [LARGE SCALE GENOMIC DNA]</scope>
    <source>
        <strain evidence="3 4">UniB2</strain>
    </source>
</reference>
<dbReference type="InterPro" id="IPR052350">
    <property type="entry name" value="Metallo-dep_Lactonases"/>
</dbReference>